<dbReference type="AlphaFoldDB" id="A0A8J6Q674"/>
<sequence>MASLLSLLNCEYQFSEDAFTNIEQPTPTVSLNLYDLSDNQEFYVPTEIVYNYQGNNKHYLYQINIYVDDELIESGSGINGKFTINTERLEDGTHKLKVEYVFSSGSGSLADLNGQEGYVKTEEFNFIVDKSLPETIVLKNAEIIDGSIYFTWNPIKKMNFDKVLLIVIENDVPVGHRQLSKKDLFKLSYNDIIVPNFSDARNKSNKIAYQISLENTRGKSTSNVVGVELVKIIPEMRILNEYQYKLIVPKHPLYGNFDYYTYTDSNQKIHTISSLGGETTVNETIVFDNSKAGITLELYAENAGQNQFKTSIFYLVSYYHKFQDDYGPGGYLEFMYNNWNSNTYSLRTYRVCPSCLVKITLEKRNASNLNVELSKQISDQDYYYNSRLTINPTTGNLIIDAGKTTFLIDENNLSIIKQWSLSTFGETSGKIYYRNNVIAIVNEDTISLFDPITKTKFYTSSQTGYFKIADNGKYFFANNSIFEITNHTVNLIYQTETNNEINAVAFVAAENLCIYNTYDEHPVIFNLKNKTKSTIEELTRINIIDYDYGSEKMLFVRSEFGFEQIGPPYAYSYNFSNNTFKRIQVRGVVSIWDKLPPNGYWFANGIMINRNGYYLDQYMNE</sequence>
<accession>A0A8J6Q674</accession>
<protein>
    <submittedName>
        <fullName evidence="1">Uncharacterized protein</fullName>
    </submittedName>
</protein>
<evidence type="ECO:0000313" key="2">
    <source>
        <dbReference type="Proteomes" id="UP000600588"/>
    </source>
</evidence>
<organism evidence="1 2">
    <name type="scientific">Aestuariibaculum sediminum</name>
    <dbReference type="NCBI Taxonomy" id="2770637"/>
    <lineage>
        <taxon>Bacteria</taxon>
        <taxon>Pseudomonadati</taxon>
        <taxon>Bacteroidota</taxon>
        <taxon>Flavobacteriia</taxon>
        <taxon>Flavobacteriales</taxon>
        <taxon>Flavobacteriaceae</taxon>
    </lineage>
</organism>
<proteinExistence type="predicted"/>
<dbReference type="EMBL" id="JACVXB010000002">
    <property type="protein sequence ID" value="MBD0831573.1"/>
    <property type="molecule type" value="Genomic_DNA"/>
</dbReference>
<reference evidence="1 2" key="1">
    <citation type="submission" date="2020-09" db="EMBL/GenBank/DDBJ databases">
        <title>TT11 complete genome.</title>
        <authorList>
            <person name="Wu Z."/>
        </authorList>
    </citation>
    <scope>NUCLEOTIDE SEQUENCE [LARGE SCALE GENOMIC DNA]</scope>
    <source>
        <strain evidence="1 2">TT11</strain>
    </source>
</reference>
<gene>
    <name evidence="1" type="ORF">ICJ83_05455</name>
</gene>
<comment type="caution">
    <text evidence="1">The sequence shown here is derived from an EMBL/GenBank/DDBJ whole genome shotgun (WGS) entry which is preliminary data.</text>
</comment>
<dbReference type="Proteomes" id="UP000600588">
    <property type="component" value="Unassembled WGS sequence"/>
</dbReference>
<evidence type="ECO:0000313" key="1">
    <source>
        <dbReference type="EMBL" id="MBD0831573.1"/>
    </source>
</evidence>
<name>A0A8J6Q674_9FLAO</name>
<keyword evidence="2" id="KW-1185">Reference proteome</keyword>
<dbReference type="RefSeq" id="WP_188229367.1">
    <property type="nucleotide sequence ID" value="NZ_JACVXB010000002.1"/>
</dbReference>